<dbReference type="RefSeq" id="WP_174975977.1">
    <property type="nucleotide sequence ID" value="NZ_CABVQT010000023.1"/>
</dbReference>
<dbReference type="Proteomes" id="UP000494182">
    <property type="component" value="Unassembled WGS sequence"/>
</dbReference>
<dbReference type="Pfam" id="PF00589">
    <property type="entry name" value="Phage_integrase"/>
    <property type="match status" value="1"/>
</dbReference>
<reference evidence="4 5" key="1">
    <citation type="submission" date="2019-09" db="EMBL/GenBank/DDBJ databases">
        <authorList>
            <person name="Depoorter E."/>
        </authorList>
    </citation>
    <scope>NUCLEOTIDE SEQUENCE [LARGE SCALE GENOMIC DNA]</scope>
    <source>
        <strain evidence="4">R-71171</strain>
    </source>
</reference>
<dbReference type="Gene3D" id="1.10.443.10">
    <property type="entry name" value="Intergrase catalytic core"/>
    <property type="match status" value="1"/>
</dbReference>
<dbReference type="InterPro" id="IPR002104">
    <property type="entry name" value="Integrase_catalytic"/>
</dbReference>
<evidence type="ECO:0000259" key="3">
    <source>
        <dbReference type="PROSITE" id="PS51898"/>
    </source>
</evidence>
<accession>A0A6P3BM86</accession>
<dbReference type="InterPro" id="IPR050090">
    <property type="entry name" value="Tyrosine_recombinase_XerCD"/>
</dbReference>
<keyword evidence="2" id="KW-0233">DNA recombination</keyword>
<dbReference type="AlphaFoldDB" id="A0A6P3BM86"/>
<dbReference type="InterPro" id="IPR013762">
    <property type="entry name" value="Integrase-like_cat_sf"/>
</dbReference>
<evidence type="ECO:0000256" key="1">
    <source>
        <dbReference type="ARBA" id="ARBA00022908"/>
    </source>
</evidence>
<evidence type="ECO:0000313" key="4">
    <source>
        <dbReference type="EMBL" id="VWD59924.1"/>
    </source>
</evidence>
<dbReference type="CDD" id="cd00796">
    <property type="entry name" value="INT_Rci_Hp1_C"/>
    <property type="match status" value="1"/>
</dbReference>
<dbReference type="PANTHER" id="PTHR30349:SF64">
    <property type="entry name" value="PROPHAGE INTEGRASE INTD-RELATED"/>
    <property type="match status" value="1"/>
</dbReference>
<dbReference type="EMBL" id="CABVQT010000023">
    <property type="protein sequence ID" value="VWD59924.1"/>
    <property type="molecule type" value="Genomic_DNA"/>
</dbReference>
<dbReference type="PROSITE" id="PS51898">
    <property type="entry name" value="TYR_RECOMBINASE"/>
    <property type="match status" value="1"/>
</dbReference>
<protein>
    <submittedName>
        <fullName evidence="4">Phage integrase family protein</fullName>
    </submittedName>
</protein>
<dbReference type="GO" id="GO:0003677">
    <property type="term" value="F:DNA binding"/>
    <property type="evidence" value="ECO:0007669"/>
    <property type="project" value="InterPro"/>
</dbReference>
<dbReference type="GO" id="GO:0015074">
    <property type="term" value="P:DNA integration"/>
    <property type="evidence" value="ECO:0007669"/>
    <property type="project" value="UniProtKB-KW"/>
</dbReference>
<dbReference type="InterPro" id="IPR011010">
    <property type="entry name" value="DNA_brk_join_enz"/>
</dbReference>
<keyword evidence="1" id="KW-0229">DNA integration</keyword>
<proteinExistence type="predicted"/>
<name>A0A6P3BM86_9BURK</name>
<evidence type="ECO:0000256" key="2">
    <source>
        <dbReference type="ARBA" id="ARBA00023172"/>
    </source>
</evidence>
<feature type="domain" description="Tyr recombinase" evidence="3">
    <location>
        <begin position="237"/>
        <end position="421"/>
    </location>
</feature>
<gene>
    <name evidence="4" type="ORF">BCO71171_06443</name>
</gene>
<dbReference type="GO" id="GO:0006310">
    <property type="term" value="P:DNA recombination"/>
    <property type="evidence" value="ECO:0007669"/>
    <property type="project" value="UniProtKB-KW"/>
</dbReference>
<organism evidence="4 5">
    <name type="scientific">Burkholderia contaminans</name>
    <dbReference type="NCBI Taxonomy" id="488447"/>
    <lineage>
        <taxon>Bacteria</taxon>
        <taxon>Pseudomonadati</taxon>
        <taxon>Pseudomonadota</taxon>
        <taxon>Betaproteobacteria</taxon>
        <taxon>Burkholderiales</taxon>
        <taxon>Burkholderiaceae</taxon>
        <taxon>Burkholderia</taxon>
        <taxon>Burkholderia cepacia complex</taxon>
    </lineage>
</organism>
<dbReference type="SUPFAM" id="SSF56349">
    <property type="entry name" value="DNA breaking-rejoining enzymes"/>
    <property type="match status" value="1"/>
</dbReference>
<evidence type="ECO:0000313" key="5">
    <source>
        <dbReference type="Proteomes" id="UP000494182"/>
    </source>
</evidence>
<sequence>MATLPRGIRLVQWKNKDGSKSLRYRIRQERKDNNGILQVTDKSFDTLQEAEEYLKLSKTVRGRELIYSKTEEEIKRKEEIKAFLAEPPLYVYIDRYVKRFIDTKDQSNYTKKRNVYTLKNFYKTICNTPIEYRHGLIKGGMTGALALGGMTYPKKPLGQFKISEIGISEINDYIRTRLAHTTKKGTPLKKSSVAREVSLFSVFFRELSNGEFGKEHEGIDNPALKHNKKLLANANIKRKFVLSPEMEKTLFDELAKTKNPELLAICKLSLYTAMRRSEIIYLTWEQVNFDSAQIHLTHTKSNRPRDVYILPEVAELLKSIPKRENDPKVFKTPLSGFEGTFSKLKARIGLKAVRFHDLRRQAIRNMILRLAGATGNANNSVIIAQLLGMNSPRKLEENHINPLLDNVSNGIATQQQALKHIGHFSSDETAGYFNL</sequence>
<dbReference type="PANTHER" id="PTHR30349">
    <property type="entry name" value="PHAGE INTEGRASE-RELATED"/>
    <property type="match status" value="1"/>
</dbReference>